<comment type="similarity">
    <text evidence="1">Belongs to the short-chain dehydrogenases/reductases (SDR) family.</text>
</comment>
<dbReference type="PANTHER" id="PTHR43975:SF2">
    <property type="entry name" value="EG:BACR7A4.14 PROTEIN-RELATED"/>
    <property type="match status" value="1"/>
</dbReference>
<organism evidence="2">
    <name type="scientific">Oppiella nova</name>
    <dbReference type="NCBI Taxonomy" id="334625"/>
    <lineage>
        <taxon>Eukaryota</taxon>
        <taxon>Metazoa</taxon>
        <taxon>Ecdysozoa</taxon>
        <taxon>Arthropoda</taxon>
        <taxon>Chelicerata</taxon>
        <taxon>Arachnida</taxon>
        <taxon>Acari</taxon>
        <taxon>Acariformes</taxon>
        <taxon>Sarcoptiformes</taxon>
        <taxon>Oribatida</taxon>
        <taxon>Brachypylina</taxon>
        <taxon>Oppioidea</taxon>
        <taxon>Oppiidae</taxon>
        <taxon>Oppiella</taxon>
    </lineage>
</organism>
<accession>A0A7R9MD67</accession>
<dbReference type="InterPro" id="IPR002347">
    <property type="entry name" value="SDR_fam"/>
</dbReference>
<dbReference type="InterPro" id="IPR036291">
    <property type="entry name" value="NAD(P)-bd_dom_sf"/>
</dbReference>
<dbReference type="FunFam" id="3.40.50.720:FF:000084">
    <property type="entry name" value="Short-chain dehydrogenase reductase"/>
    <property type="match status" value="1"/>
</dbReference>
<evidence type="ECO:0000313" key="3">
    <source>
        <dbReference type="Proteomes" id="UP000728032"/>
    </source>
</evidence>
<dbReference type="Proteomes" id="UP000728032">
    <property type="component" value="Unassembled WGS sequence"/>
</dbReference>
<dbReference type="Gene3D" id="3.40.50.720">
    <property type="entry name" value="NAD(P)-binding Rossmann-like Domain"/>
    <property type="match status" value="2"/>
</dbReference>
<dbReference type="AlphaFoldDB" id="A0A7R9MD67"/>
<dbReference type="SUPFAM" id="SSF51735">
    <property type="entry name" value="NAD(P)-binding Rossmann-fold domains"/>
    <property type="match status" value="2"/>
</dbReference>
<dbReference type="PRINTS" id="PR00081">
    <property type="entry name" value="GDHRDH"/>
</dbReference>
<dbReference type="Pfam" id="PF13561">
    <property type="entry name" value="adh_short_C2"/>
    <property type="match status" value="1"/>
</dbReference>
<keyword evidence="3" id="KW-1185">Reference proteome</keyword>
<dbReference type="Pfam" id="PF00106">
    <property type="entry name" value="adh_short"/>
    <property type="match status" value="1"/>
</dbReference>
<evidence type="ECO:0000256" key="1">
    <source>
        <dbReference type="RuleBase" id="RU000363"/>
    </source>
</evidence>
<sequence length="456" mass="49586">MNSIKYNFTARSSSGMGAGTAVHFAKLGAKVVVNGRDAKRVAAVAHECRQVAKTSANVLAVVTDLQDDKHVKDLVLKTIDTFGKIDILVNCAGIVGRSGVMDPEYQQLFDRIVRVNLRSVVSLISLVVPYLEASKGCIVNVSSISAQTPWRRSWTAYGLTKCALDNLTKCMAMELGPKGIRVNSILPGIILTPMIGESSFSDEQAIMYCESMYPLRRPGHVEDIVKVIDFLASDNSSFITGISIPIDGGSIVGPRVALITGSSAGVGKKFALSLAKVGFKLVITGRDEKKIKEVAEECRQLSKEKVLEIKADLLNDTEVEKLIQKTIEEFGRLDVLANCVQITVPCSISDANIMDTFERVFNTNVRSLVVITRLAIPHLLSTKGAVLTLTSDSGLLPYESEFPFCVSESAVDYFTKGLASDMKRQGITVLSLNSSLVMSSEFERNPWFSTALCSRL</sequence>
<dbReference type="PRINTS" id="PR00080">
    <property type="entry name" value="SDRFAMILY"/>
</dbReference>
<gene>
    <name evidence="2" type="ORF">ONB1V03_LOCUS14616</name>
</gene>
<dbReference type="EMBL" id="OC928905">
    <property type="protein sequence ID" value="CAD7657991.1"/>
    <property type="molecule type" value="Genomic_DNA"/>
</dbReference>
<proteinExistence type="inferred from homology"/>
<dbReference type="EMBL" id="CAJPVJ010014080">
    <property type="protein sequence ID" value="CAG2175177.1"/>
    <property type="molecule type" value="Genomic_DNA"/>
</dbReference>
<reference evidence="2" key="1">
    <citation type="submission" date="2020-11" db="EMBL/GenBank/DDBJ databases">
        <authorList>
            <person name="Tran Van P."/>
        </authorList>
    </citation>
    <scope>NUCLEOTIDE SEQUENCE</scope>
</reference>
<evidence type="ECO:0000313" key="2">
    <source>
        <dbReference type="EMBL" id="CAD7657991.1"/>
    </source>
</evidence>
<protein>
    <submittedName>
        <fullName evidence="2">Uncharacterized protein</fullName>
    </submittedName>
</protein>
<dbReference type="OrthoDB" id="1669814at2759"/>
<name>A0A7R9MD67_9ACAR</name>
<dbReference type="PANTHER" id="PTHR43975">
    <property type="entry name" value="ZGC:101858"/>
    <property type="match status" value="1"/>
</dbReference>